<proteinExistence type="predicted"/>
<dbReference type="VEuPathDB" id="FungiDB:RhiirFUN_003164"/>
<evidence type="ECO:0000256" key="1">
    <source>
        <dbReference type="SAM" id="Phobius"/>
    </source>
</evidence>
<reference evidence="2" key="1">
    <citation type="submission" date="2020-05" db="EMBL/GenBank/DDBJ databases">
        <authorList>
            <person name="Rincon C."/>
            <person name="Sanders R I."/>
            <person name="Robbins C."/>
            <person name="Chaturvedi A."/>
        </authorList>
    </citation>
    <scope>NUCLEOTIDE SEQUENCE</scope>
    <source>
        <strain evidence="2">CHB12</strain>
    </source>
</reference>
<organism evidence="2 3">
    <name type="scientific">Rhizophagus irregularis</name>
    <dbReference type="NCBI Taxonomy" id="588596"/>
    <lineage>
        <taxon>Eukaryota</taxon>
        <taxon>Fungi</taxon>
        <taxon>Fungi incertae sedis</taxon>
        <taxon>Mucoromycota</taxon>
        <taxon>Glomeromycotina</taxon>
        <taxon>Glomeromycetes</taxon>
        <taxon>Glomerales</taxon>
        <taxon>Glomeraceae</taxon>
        <taxon>Rhizophagus</taxon>
    </lineage>
</organism>
<dbReference type="EMBL" id="CAGKOT010000008">
    <property type="protein sequence ID" value="CAB5351570.1"/>
    <property type="molecule type" value="Genomic_DNA"/>
</dbReference>
<keyword evidence="1" id="KW-1133">Transmembrane helix</keyword>
<sequence>MLNTSSLVTTSVQIFSYYLLNNLTTLRSTKFFVTFCYKEFIGLVIIIFLREKETKNFLKFYQLNLNGSNKT</sequence>
<gene>
    <name evidence="2" type="ORF">CHRIB12_LOCUS5207</name>
</gene>
<accession>A0A915YX21</accession>
<feature type="transmembrane region" description="Helical" evidence="1">
    <location>
        <begin position="31"/>
        <end position="49"/>
    </location>
</feature>
<dbReference type="Proteomes" id="UP000684084">
    <property type="component" value="Unassembled WGS sequence"/>
</dbReference>
<dbReference type="OrthoDB" id="10278525at2759"/>
<name>A0A915YX21_9GLOM</name>
<dbReference type="AlphaFoldDB" id="A0A915YX21"/>
<comment type="caution">
    <text evidence="2">The sequence shown here is derived from an EMBL/GenBank/DDBJ whole genome shotgun (WGS) entry which is preliminary data.</text>
</comment>
<keyword evidence="1" id="KW-0472">Membrane</keyword>
<evidence type="ECO:0000313" key="2">
    <source>
        <dbReference type="EMBL" id="CAB5351570.1"/>
    </source>
</evidence>
<evidence type="ECO:0000313" key="3">
    <source>
        <dbReference type="Proteomes" id="UP000684084"/>
    </source>
</evidence>
<protein>
    <submittedName>
        <fullName evidence="2">Uncharacterized protein</fullName>
    </submittedName>
</protein>
<keyword evidence="1" id="KW-0812">Transmembrane</keyword>